<reference evidence="1 2" key="1">
    <citation type="journal article" date="2014" name="PLoS Genet.">
        <title>Analysis of the Phlebiopsis gigantea genome, transcriptome and secretome provides insight into its pioneer colonization strategies of wood.</title>
        <authorList>
            <person name="Hori C."/>
            <person name="Ishida T."/>
            <person name="Igarashi K."/>
            <person name="Samejima M."/>
            <person name="Suzuki H."/>
            <person name="Master E."/>
            <person name="Ferreira P."/>
            <person name="Ruiz-Duenas F.J."/>
            <person name="Held B."/>
            <person name="Canessa P."/>
            <person name="Larrondo L.F."/>
            <person name="Schmoll M."/>
            <person name="Druzhinina I.S."/>
            <person name="Kubicek C.P."/>
            <person name="Gaskell J.A."/>
            <person name="Kersten P."/>
            <person name="St John F."/>
            <person name="Glasner J."/>
            <person name="Sabat G."/>
            <person name="Splinter BonDurant S."/>
            <person name="Syed K."/>
            <person name="Yadav J."/>
            <person name="Mgbeahuruike A.C."/>
            <person name="Kovalchuk A."/>
            <person name="Asiegbu F.O."/>
            <person name="Lackner G."/>
            <person name="Hoffmeister D."/>
            <person name="Rencoret J."/>
            <person name="Gutierrez A."/>
            <person name="Sun H."/>
            <person name="Lindquist E."/>
            <person name="Barry K."/>
            <person name="Riley R."/>
            <person name="Grigoriev I.V."/>
            <person name="Henrissat B."/>
            <person name="Kues U."/>
            <person name="Berka R.M."/>
            <person name="Martinez A.T."/>
            <person name="Covert S.F."/>
            <person name="Blanchette R.A."/>
            <person name="Cullen D."/>
        </authorList>
    </citation>
    <scope>NUCLEOTIDE SEQUENCE [LARGE SCALE GENOMIC DNA]</scope>
    <source>
        <strain evidence="1 2">11061_1 CR5-6</strain>
    </source>
</reference>
<keyword evidence="2" id="KW-1185">Reference proteome</keyword>
<proteinExistence type="predicted"/>
<organism evidence="1 2">
    <name type="scientific">Phlebiopsis gigantea (strain 11061_1 CR5-6)</name>
    <name type="common">White-rot fungus</name>
    <name type="synonym">Peniophora gigantea</name>
    <dbReference type="NCBI Taxonomy" id="745531"/>
    <lineage>
        <taxon>Eukaryota</taxon>
        <taxon>Fungi</taxon>
        <taxon>Dikarya</taxon>
        <taxon>Basidiomycota</taxon>
        <taxon>Agaricomycotina</taxon>
        <taxon>Agaricomycetes</taxon>
        <taxon>Polyporales</taxon>
        <taxon>Phanerochaetaceae</taxon>
        <taxon>Phlebiopsis</taxon>
    </lineage>
</organism>
<dbReference type="HOGENOM" id="CLU_1548162_0_0_1"/>
<dbReference type="AlphaFoldDB" id="A0A0C3S0G2"/>
<evidence type="ECO:0000313" key="2">
    <source>
        <dbReference type="Proteomes" id="UP000053257"/>
    </source>
</evidence>
<sequence length="173" mass="18906">MFLHGTGRPRTPYCFVCVSASGHRRTLKPGRGLLTVSGGFGLWPRAQRPQDHRVTASDASQVFGMLNFAVPRIWAGRLARGAARLPGACRRCVQCGDPPLLDSIHTHQLWFVKETSLPCLSRVAGSTSTSNDPTTDFCISEYNSHFMEKANTGCAAERQRTRSWPCGTAVPTS</sequence>
<dbReference type="Proteomes" id="UP000053257">
    <property type="component" value="Unassembled WGS sequence"/>
</dbReference>
<gene>
    <name evidence="1" type="ORF">PHLGIDRAFT_293566</name>
</gene>
<name>A0A0C3S0G2_PHLG1</name>
<accession>A0A0C3S0G2</accession>
<evidence type="ECO:0000313" key="1">
    <source>
        <dbReference type="EMBL" id="KIP02452.1"/>
    </source>
</evidence>
<protein>
    <submittedName>
        <fullName evidence="1">Uncharacterized protein</fullName>
    </submittedName>
</protein>
<dbReference type="EMBL" id="KN840675">
    <property type="protein sequence ID" value="KIP02452.1"/>
    <property type="molecule type" value="Genomic_DNA"/>
</dbReference>